<accession>A0ABW7I2J3</accession>
<dbReference type="EMBL" id="JBIHMM010000001">
    <property type="protein sequence ID" value="MFH0252377.1"/>
    <property type="molecule type" value="Genomic_DNA"/>
</dbReference>
<gene>
    <name evidence="2" type="ORF">ACGRVM_00600</name>
</gene>
<feature type="transmembrane region" description="Helical" evidence="1">
    <location>
        <begin position="355"/>
        <end position="375"/>
    </location>
</feature>
<keyword evidence="1" id="KW-0812">Transmembrane</keyword>
<sequence length="418" mass="45759">MTSAETEGARPSWSFHPDRDTIVAEPHARPSIPVGPRDTLLHLGLVCTDAAHARLFDILGIDPTVRNTRHWMKQSGGFRLKLEQHTEFMSITLLAPDAGAMDAASGLLAKIAGTEGLDAIVLTRVRMSRLGEAAGPGDLPTGRVVGGIMRGGMEVRTSFVPDEDGFITYFVRMPEGTPEETGRRVQRLVEMETYRLFCLLGLPLARRTGESLASDEARLIEIVSSMGSDSLDDDGTLFEGLSSLLQTSNALRASTRFRFSASLAYFTLVQQRLTSLEETELEDFQTISGFVRSRLDPSMATIESTAARQKVLIDDLSQALSLLRTRIDLALNRDNQSVLKSLDDRNRKQVMIAQTVEGLSAVAITYYAVGLLSYILKAAAPLAPVALPHSTLVAISVPFVLAGVWIALHRLRGRWQEK</sequence>
<comment type="caution">
    <text evidence="2">The sequence shown here is derived from an EMBL/GenBank/DDBJ whole genome shotgun (WGS) entry which is preliminary data.</text>
</comment>
<evidence type="ECO:0000313" key="2">
    <source>
        <dbReference type="EMBL" id="MFH0252377.1"/>
    </source>
</evidence>
<feature type="transmembrane region" description="Helical" evidence="1">
    <location>
        <begin position="387"/>
        <end position="408"/>
    </location>
</feature>
<protein>
    <submittedName>
        <fullName evidence="2">DUF3422 domain-containing protein</fullName>
    </submittedName>
</protein>
<keyword evidence="1" id="KW-1133">Transmembrane helix</keyword>
<dbReference type="RefSeq" id="WP_377169740.1">
    <property type="nucleotide sequence ID" value="NZ_JBHTJC010000001.1"/>
</dbReference>
<organism evidence="2 3">
    <name type="scientific">Roseovarius aquimarinus</name>
    <dbReference type="NCBI Taxonomy" id="1229156"/>
    <lineage>
        <taxon>Bacteria</taxon>
        <taxon>Pseudomonadati</taxon>
        <taxon>Pseudomonadota</taxon>
        <taxon>Alphaproteobacteria</taxon>
        <taxon>Rhodobacterales</taxon>
        <taxon>Roseobacteraceae</taxon>
        <taxon>Roseovarius</taxon>
    </lineage>
</organism>
<keyword evidence="1" id="KW-0472">Membrane</keyword>
<evidence type="ECO:0000256" key="1">
    <source>
        <dbReference type="SAM" id="Phobius"/>
    </source>
</evidence>
<evidence type="ECO:0000313" key="3">
    <source>
        <dbReference type="Proteomes" id="UP001607157"/>
    </source>
</evidence>
<dbReference type="Proteomes" id="UP001607157">
    <property type="component" value="Unassembled WGS sequence"/>
</dbReference>
<keyword evidence="3" id="KW-1185">Reference proteome</keyword>
<dbReference type="InterPro" id="IPR021830">
    <property type="entry name" value="DUF3422"/>
</dbReference>
<dbReference type="Pfam" id="PF11902">
    <property type="entry name" value="DUF3422"/>
    <property type="match status" value="1"/>
</dbReference>
<reference evidence="2 3" key="1">
    <citation type="submission" date="2024-10" db="EMBL/GenBank/DDBJ databases">
        <authorList>
            <person name="Yang X.-N."/>
        </authorList>
    </citation>
    <scope>NUCLEOTIDE SEQUENCE [LARGE SCALE GENOMIC DNA]</scope>
    <source>
        <strain evidence="2 3">CAU 1059</strain>
    </source>
</reference>
<proteinExistence type="predicted"/>
<name>A0ABW7I2J3_9RHOB</name>